<dbReference type="NCBIfam" id="TIGR00236">
    <property type="entry name" value="wecB"/>
    <property type="match status" value="1"/>
</dbReference>
<proteinExistence type="inferred from homology"/>
<protein>
    <submittedName>
        <fullName evidence="3">UDP-N-acetylglucosamine 2-epimerase (Non-hydrolyzing)</fullName>
        <ecNumber evidence="3">5.1.3.14</ecNumber>
    </submittedName>
</protein>
<comment type="similarity">
    <text evidence="1">Belongs to the UDP-N-acetylglucosamine 2-epimerase family.</text>
</comment>
<dbReference type="Pfam" id="PF02350">
    <property type="entry name" value="Epimerase_2"/>
    <property type="match status" value="1"/>
</dbReference>
<dbReference type="OrthoDB" id="9803238at2"/>
<evidence type="ECO:0000313" key="3">
    <source>
        <dbReference type="EMBL" id="RAV21723.1"/>
    </source>
</evidence>
<name>A0A329MSR3_9BACL</name>
<keyword evidence="4" id="KW-1185">Reference proteome</keyword>
<evidence type="ECO:0000259" key="2">
    <source>
        <dbReference type="Pfam" id="PF02350"/>
    </source>
</evidence>
<dbReference type="SUPFAM" id="SSF53756">
    <property type="entry name" value="UDP-Glycosyltransferase/glycogen phosphorylase"/>
    <property type="match status" value="1"/>
</dbReference>
<dbReference type="EC" id="5.1.3.14" evidence="3"/>
<dbReference type="Gene3D" id="3.40.50.2000">
    <property type="entry name" value="Glycogen Phosphorylase B"/>
    <property type="match status" value="2"/>
</dbReference>
<keyword evidence="1 3" id="KW-0413">Isomerase</keyword>
<reference evidence="3 4" key="1">
    <citation type="journal article" date="2009" name="Int. J. Syst. Evol. Microbiol.">
        <title>Paenibacillus contaminans sp. nov., isolated from a contaminated laboratory plate.</title>
        <authorList>
            <person name="Chou J.H."/>
            <person name="Lee J.H."/>
            <person name="Lin M.C."/>
            <person name="Chang P.S."/>
            <person name="Arun A.B."/>
            <person name="Young C.C."/>
            <person name="Chen W.M."/>
        </authorList>
    </citation>
    <scope>NUCLEOTIDE SEQUENCE [LARGE SCALE GENOMIC DNA]</scope>
    <source>
        <strain evidence="3 4">CKOBP-6</strain>
    </source>
</reference>
<dbReference type="AlphaFoldDB" id="A0A329MSR3"/>
<gene>
    <name evidence="3" type="ORF">DQG23_10300</name>
</gene>
<dbReference type="RefSeq" id="WP_113030815.1">
    <property type="nucleotide sequence ID" value="NZ_QMFB01000004.1"/>
</dbReference>
<accession>A0A329MSR3</accession>
<dbReference type="EMBL" id="QMFB01000004">
    <property type="protein sequence ID" value="RAV21723.1"/>
    <property type="molecule type" value="Genomic_DNA"/>
</dbReference>
<evidence type="ECO:0000256" key="1">
    <source>
        <dbReference type="RuleBase" id="RU003513"/>
    </source>
</evidence>
<dbReference type="Proteomes" id="UP000250369">
    <property type="component" value="Unassembled WGS sequence"/>
</dbReference>
<feature type="domain" description="UDP-N-acetylglucosamine 2-epimerase" evidence="2">
    <location>
        <begin position="28"/>
        <end position="353"/>
    </location>
</feature>
<dbReference type="CDD" id="cd03786">
    <property type="entry name" value="GTB_UDP-GlcNAc_2-Epimerase"/>
    <property type="match status" value="1"/>
</dbReference>
<dbReference type="PANTHER" id="PTHR43174">
    <property type="entry name" value="UDP-N-ACETYLGLUCOSAMINE 2-EPIMERASE"/>
    <property type="match status" value="1"/>
</dbReference>
<dbReference type="PANTHER" id="PTHR43174:SF1">
    <property type="entry name" value="UDP-N-ACETYLGLUCOSAMINE 2-EPIMERASE"/>
    <property type="match status" value="1"/>
</dbReference>
<comment type="caution">
    <text evidence="3">The sequence shown here is derived from an EMBL/GenBank/DDBJ whole genome shotgun (WGS) entry which is preliminary data.</text>
</comment>
<sequence length="362" mass="40415">MGRKIVTIVGARPQFVKVAPVSRVLRTHCREVLVNTGQHYDYKMAGVFFEELSIPKPDYDLGVGSGNHGKQTGEMLNKIEEVLLRETPDAVLVYGDTNSTLAGALAASKLHIPIFHVEAGLRSFNKRMPEEINRIATDHVSDLLFPPTETAVRNLQREGFADHVFMVGDVMLDAVLYNIELAKRNHRLETFGLAERDYYLATIHRADNTDDRQRLKAILEALSRMSAPVVLPLHPRTQKMIADYGFGDLIASSPAIRIIEPVSYLEMLLLESGAKGIITDSGGVQKEAYFARVPCYTLRDETEWVETVESGWNTLVNPLNANLADAVQRRTDVPYIENLYGDGNAASKIVDCMMKFLAERRG</sequence>
<dbReference type="InterPro" id="IPR029767">
    <property type="entry name" value="WecB-like"/>
</dbReference>
<dbReference type="GO" id="GO:0008761">
    <property type="term" value="F:UDP-N-acetylglucosamine 2-epimerase activity"/>
    <property type="evidence" value="ECO:0007669"/>
    <property type="project" value="UniProtKB-EC"/>
</dbReference>
<dbReference type="InterPro" id="IPR003331">
    <property type="entry name" value="UDP_GlcNAc_Epimerase_2_dom"/>
</dbReference>
<evidence type="ECO:0000313" key="4">
    <source>
        <dbReference type="Proteomes" id="UP000250369"/>
    </source>
</evidence>
<organism evidence="3 4">
    <name type="scientific">Paenibacillus contaminans</name>
    <dbReference type="NCBI Taxonomy" id="450362"/>
    <lineage>
        <taxon>Bacteria</taxon>
        <taxon>Bacillati</taxon>
        <taxon>Bacillota</taxon>
        <taxon>Bacilli</taxon>
        <taxon>Bacillales</taxon>
        <taxon>Paenibacillaceae</taxon>
        <taxon>Paenibacillus</taxon>
    </lineage>
</organism>